<feature type="domain" description="NACHT" evidence="3">
    <location>
        <begin position="375"/>
        <end position="523"/>
    </location>
</feature>
<name>A0A9P4Q806_9PEZI</name>
<dbReference type="InterPro" id="IPR027417">
    <property type="entry name" value="P-loop_NTPase"/>
</dbReference>
<dbReference type="InterPro" id="IPR007111">
    <property type="entry name" value="NACHT_NTPase"/>
</dbReference>
<dbReference type="PANTHER" id="PTHR10039">
    <property type="entry name" value="AMELOGENIN"/>
    <property type="match status" value="1"/>
</dbReference>
<gene>
    <name evidence="4" type="ORF">K431DRAFT_312687</name>
</gene>
<feature type="region of interest" description="Disordered" evidence="2">
    <location>
        <begin position="1"/>
        <end position="82"/>
    </location>
</feature>
<dbReference type="SUPFAM" id="SSF52540">
    <property type="entry name" value="P-loop containing nucleoside triphosphate hydrolases"/>
    <property type="match status" value="1"/>
</dbReference>
<dbReference type="SUPFAM" id="SSF48403">
    <property type="entry name" value="Ankyrin repeat"/>
    <property type="match status" value="1"/>
</dbReference>
<dbReference type="OrthoDB" id="62952at2759"/>
<dbReference type="AlphaFoldDB" id="A0A9P4Q806"/>
<protein>
    <recommendedName>
        <fullName evidence="3">NACHT domain-containing protein</fullName>
    </recommendedName>
</protein>
<keyword evidence="1" id="KW-0677">Repeat</keyword>
<dbReference type="Proteomes" id="UP000799441">
    <property type="component" value="Unassembled WGS sequence"/>
</dbReference>
<comment type="caution">
    <text evidence="4">The sequence shown here is derived from an EMBL/GenBank/DDBJ whole genome shotgun (WGS) entry which is preliminary data.</text>
</comment>
<proteinExistence type="predicted"/>
<evidence type="ECO:0000313" key="5">
    <source>
        <dbReference type="Proteomes" id="UP000799441"/>
    </source>
</evidence>
<dbReference type="Gene3D" id="1.25.40.20">
    <property type="entry name" value="Ankyrin repeat-containing domain"/>
    <property type="match status" value="1"/>
</dbReference>
<dbReference type="Pfam" id="PF24883">
    <property type="entry name" value="NPHP3_N"/>
    <property type="match status" value="1"/>
</dbReference>
<sequence>MSSSSTQNGRSRHRLYERFNRMRLRSRHSSEGSRPRSRSRAQSDQDLVTDTTASCTQSVTPTANPASDVLATSTNSGDDEVQSRSQQIAISASGLHRTSVDAFISYDGAGDVTTPNLWSAAFREAVDSLGSDIDVAILKSKHVEQLFRDLEEMDKEASNESAFLRGVRHLHSIQIPLERFKLALDLASPLTSCEPTVTTVFGVLRGVTAIAISFASADLEFAKQIGEMLEQISYIDDCDTLGQRTNKNDIHKALVSVYKKILEFYKVSFEILTRKGAKLVVKVILEQDHLPSIIQDFLRQADVLRKLVQKATWEIVEDIKGMLYDREISRWLGVEKMSRQSRHHADLRELRADQACDFLLANPTFIEWYRAPESRQLVLLGEMGCGKTIATAFLVDELDRRNKTQLPQPKICYYYCRDGETGNAVQILSALILALLGQLPGLKKIFYQWYKQVQASGNFDPATDIRRLEEFLQEVLKSLDRPVFIVIDGLDECDRDSQYSVIKLMKTVSQSNPRLKTLLSTRPEEEILEQLDGIAKIDVVSDPRRDRIIVERIIAKQLPHLPNDVKTIIADKLSCLARGSAIWTRMIVELIEVRKIRALGPMRLFLEGLPLPSQLSQLYETLISRCTSNDPENLQITGVALKLLAVARRPLSILELAWAAALAIAGPDVTTIAALAELIDPQRVVGLVHPFIARIDFGDVKKVQVRLVHQSVKEFIIKDCKSNLPPLHNARSGIALNQAFIDQANEHLEACALDLCIRYLLLDDIGQINIFSEEQMAIDELPKEIDIFDDNTGPVEYDPYCTWEVWEESMIHYDPTERGFGGFFVYASCHWPDHFGAVKTGSLPSLHDIEHLCQAGSTRLHNWIQQNRRPGCAIEPRFLFDSILYDPLSITALYGSEAMLQYMSENSTLSKETFLPHSVTRAAEQILQWGDLSKLKIMMLDDRLGCQLRNLDFFRLVVRQWCHPSTSHNNWDVVFDLVDHVLDIMVQDHWANELLCVAARAGCLPLVRRLMTRAHHGGSLRTQLLGGIQREQGPQPSRESTHQSIGEAVLGNHVDIVEYLLGEDGVEAHLRYLNLRGENVLHLASEACNPVMFHLLVPRLPEGRHQTDERGRTALVRVIMSSSDPKKRYESARTLLSHTDADVTPQNWSEQQDPLRTAVRLGDLEMCRILISIGNVNPLTALKRGENGQMELMDKKLENDEHMPDLLRLLSEHANIASKLVE</sequence>
<dbReference type="PANTHER" id="PTHR10039:SF10">
    <property type="entry name" value="NACHT DOMAIN-CONTAINING PROTEIN"/>
    <property type="match status" value="1"/>
</dbReference>
<evidence type="ECO:0000259" key="3">
    <source>
        <dbReference type="PROSITE" id="PS50837"/>
    </source>
</evidence>
<dbReference type="InterPro" id="IPR036770">
    <property type="entry name" value="Ankyrin_rpt-contain_sf"/>
</dbReference>
<dbReference type="EMBL" id="MU003792">
    <property type="protein sequence ID" value="KAF2721180.1"/>
    <property type="molecule type" value="Genomic_DNA"/>
</dbReference>
<accession>A0A9P4Q806</accession>
<evidence type="ECO:0000313" key="4">
    <source>
        <dbReference type="EMBL" id="KAF2721180.1"/>
    </source>
</evidence>
<dbReference type="Gene3D" id="3.40.50.300">
    <property type="entry name" value="P-loop containing nucleotide triphosphate hydrolases"/>
    <property type="match status" value="1"/>
</dbReference>
<evidence type="ECO:0000256" key="1">
    <source>
        <dbReference type="ARBA" id="ARBA00022737"/>
    </source>
</evidence>
<organism evidence="4 5">
    <name type="scientific">Polychaeton citri CBS 116435</name>
    <dbReference type="NCBI Taxonomy" id="1314669"/>
    <lineage>
        <taxon>Eukaryota</taxon>
        <taxon>Fungi</taxon>
        <taxon>Dikarya</taxon>
        <taxon>Ascomycota</taxon>
        <taxon>Pezizomycotina</taxon>
        <taxon>Dothideomycetes</taxon>
        <taxon>Dothideomycetidae</taxon>
        <taxon>Capnodiales</taxon>
        <taxon>Capnodiaceae</taxon>
        <taxon>Polychaeton</taxon>
    </lineage>
</organism>
<keyword evidence="5" id="KW-1185">Reference proteome</keyword>
<feature type="compositionally biased region" description="Polar residues" evidence="2">
    <location>
        <begin position="42"/>
        <end position="76"/>
    </location>
</feature>
<evidence type="ECO:0000256" key="2">
    <source>
        <dbReference type="SAM" id="MobiDB-lite"/>
    </source>
</evidence>
<reference evidence="4" key="1">
    <citation type="journal article" date="2020" name="Stud. Mycol.">
        <title>101 Dothideomycetes genomes: a test case for predicting lifestyles and emergence of pathogens.</title>
        <authorList>
            <person name="Haridas S."/>
            <person name="Albert R."/>
            <person name="Binder M."/>
            <person name="Bloem J."/>
            <person name="Labutti K."/>
            <person name="Salamov A."/>
            <person name="Andreopoulos B."/>
            <person name="Baker S."/>
            <person name="Barry K."/>
            <person name="Bills G."/>
            <person name="Bluhm B."/>
            <person name="Cannon C."/>
            <person name="Castanera R."/>
            <person name="Culley D."/>
            <person name="Daum C."/>
            <person name="Ezra D."/>
            <person name="Gonzalez J."/>
            <person name="Henrissat B."/>
            <person name="Kuo A."/>
            <person name="Liang C."/>
            <person name="Lipzen A."/>
            <person name="Lutzoni F."/>
            <person name="Magnuson J."/>
            <person name="Mondo S."/>
            <person name="Nolan M."/>
            <person name="Ohm R."/>
            <person name="Pangilinan J."/>
            <person name="Park H.-J."/>
            <person name="Ramirez L."/>
            <person name="Alfaro M."/>
            <person name="Sun H."/>
            <person name="Tritt A."/>
            <person name="Yoshinaga Y."/>
            <person name="Zwiers L.-H."/>
            <person name="Turgeon B."/>
            <person name="Goodwin S."/>
            <person name="Spatafora J."/>
            <person name="Crous P."/>
            <person name="Grigoriev I."/>
        </authorList>
    </citation>
    <scope>NUCLEOTIDE SEQUENCE</scope>
    <source>
        <strain evidence="4">CBS 116435</strain>
    </source>
</reference>
<dbReference type="PROSITE" id="PS50837">
    <property type="entry name" value="NACHT"/>
    <property type="match status" value="1"/>
</dbReference>
<dbReference type="InterPro" id="IPR056884">
    <property type="entry name" value="NPHP3-like_N"/>
</dbReference>